<keyword evidence="2" id="KW-0732">Signal</keyword>
<feature type="compositionally biased region" description="Pro residues" evidence="1">
    <location>
        <begin position="613"/>
        <end position="631"/>
    </location>
</feature>
<reference evidence="3 4" key="1">
    <citation type="submission" date="2024-10" db="EMBL/GenBank/DDBJ databases">
        <title>Updated reference genomes for cyclostephanoid diatoms.</title>
        <authorList>
            <person name="Roberts W.R."/>
            <person name="Alverson A.J."/>
        </authorList>
    </citation>
    <scope>NUCLEOTIDE SEQUENCE [LARGE SCALE GENOMIC DNA]</scope>
    <source>
        <strain evidence="3 4">AJA276-08</strain>
    </source>
</reference>
<comment type="caution">
    <text evidence="3">The sequence shown here is derived from an EMBL/GenBank/DDBJ whole genome shotgun (WGS) entry which is preliminary data.</text>
</comment>
<sequence>MGCPSLTTFYLAWGSILLLNISSAVSFPDSSIIEATKEKYNLLRSRHLQSSSSDTPLTLEQFDSCMTDLKLADSNADSQLDKSEYLLFLSMNSAKYGYAWGDASNQFSLSELPLEFAMLFHSTACMCAYEQDSASVDFGCCQGANEHVVIYADSGSNMTEEQETYSRLFCSEAYNSYSSTSSPTKSPLAMTMPPNIMSPSPIVSTITPTTVAPGTSPPTPTMTSPPVMPLTASPTQRVPTIPPNTVAPGATSSPTPTMTSPPVMALTASPTQRVPTIPPNTVAPGTSSPTPTMTSPPVMALTASPTQRMSTFPPNTVGPGTFSPTPTMTTPTVMPPTASSTILEIDIEYGISSDCGMTAYDVMNGNYGITIKEGLITAAETVLVDILNSTYPREAPTEVVVETAFPESIPTMPPVTVLDSMPPVANSGSIPTMPPVISSFSIPTMPPAAGGEDPSAMAAETTNKNFLKTVRIRVEGLPSAPVKVGHDDPYTLRRGLAMLSVPEGQPQSLRGDHWPLNKHHQLQKGFRSLVYYTEQNPVIITNVEDVSDQSCPIGIVCMKVQSTLFVTLEEGDVANDVEAVIRNGVELSLEDYSFFDSMPDDTIVCPPPFSASPIPIPPNSSEPTSPSPTPVVFPTTSTPTSIPMSTSEPTSPPVLSLTPVAIPTTPPPIAATPTTLMPFHTAVTESPSLVSEEDTTGPMNVTIQYNFDNDCGLDAEAIMNEEGNTFKDVLVDVTTAATIQILNETFPRVNEEEPARRRGFRGLVHLDNPRSTSFFSGQQRRNLVYYTDEYPVTIDRIIDIESCDPGFSCLLVISTIIVVLEAGDDPTQVNDAIVSGIADSFSDGSIYGTVPPESLECPSV</sequence>
<keyword evidence="4" id="KW-1185">Reference proteome</keyword>
<name>A0ABD3MFL3_9STRA</name>
<evidence type="ECO:0000313" key="4">
    <source>
        <dbReference type="Proteomes" id="UP001530315"/>
    </source>
</evidence>
<feature type="compositionally biased region" description="Low complexity" evidence="1">
    <location>
        <begin position="286"/>
        <end position="295"/>
    </location>
</feature>
<evidence type="ECO:0000256" key="2">
    <source>
        <dbReference type="SAM" id="SignalP"/>
    </source>
</evidence>
<evidence type="ECO:0008006" key="5">
    <source>
        <dbReference type="Google" id="ProtNLM"/>
    </source>
</evidence>
<evidence type="ECO:0000313" key="3">
    <source>
        <dbReference type="EMBL" id="KAL3762814.1"/>
    </source>
</evidence>
<feature type="compositionally biased region" description="Low complexity" evidence="1">
    <location>
        <begin position="632"/>
        <end position="649"/>
    </location>
</feature>
<dbReference type="AlphaFoldDB" id="A0ABD3MFL3"/>
<organism evidence="3 4">
    <name type="scientific">Stephanodiscus triporus</name>
    <dbReference type="NCBI Taxonomy" id="2934178"/>
    <lineage>
        <taxon>Eukaryota</taxon>
        <taxon>Sar</taxon>
        <taxon>Stramenopiles</taxon>
        <taxon>Ochrophyta</taxon>
        <taxon>Bacillariophyta</taxon>
        <taxon>Coscinodiscophyceae</taxon>
        <taxon>Thalassiosirophycidae</taxon>
        <taxon>Stephanodiscales</taxon>
        <taxon>Stephanodiscaceae</taxon>
        <taxon>Stephanodiscus</taxon>
    </lineage>
</organism>
<dbReference type="Proteomes" id="UP001530315">
    <property type="component" value="Unassembled WGS sequence"/>
</dbReference>
<evidence type="ECO:0000256" key="1">
    <source>
        <dbReference type="SAM" id="MobiDB-lite"/>
    </source>
</evidence>
<feature type="chain" id="PRO_5044828672" description="Calmodulin" evidence="2">
    <location>
        <begin position="27"/>
        <end position="860"/>
    </location>
</feature>
<accession>A0ABD3MFL3</accession>
<feature type="signal peptide" evidence="2">
    <location>
        <begin position="1"/>
        <end position="26"/>
    </location>
</feature>
<gene>
    <name evidence="3" type="ORF">ACHAW5_011272</name>
</gene>
<feature type="region of interest" description="Disordered" evidence="1">
    <location>
        <begin position="271"/>
        <end position="295"/>
    </location>
</feature>
<feature type="region of interest" description="Disordered" evidence="1">
    <location>
        <begin position="613"/>
        <end position="653"/>
    </location>
</feature>
<proteinExistence type="predicted"/>
<dbReference type="EMBL" id="JALLAZ020001815">
    <property type="protein sequence ID" value="KAL3762814.1"/>
    <property type="molecule type" value="Genomic_DNA"/>
</dbReference>
<protein>
    <recommendedName>
        <fullName evidence="5">Calmodulin</fullName>
    </recommendedName>
</protein>